<accession>A0A7L7LCY8</accession>
<dbReference type="InterPro" id="IPR050463">
    <property type="entry name" value="Gfo/Idh/MocA_oxidrdct_glycsds"/>
</dbReference>
<dbReference type="InterPro" id="IPR000683">
    <property type="entry name" value="Gfo/Idh/MocA-like_OxRdtase_N"/>
</dbReference>
<dbReference type="SUPFAM" id="SSF51735">
    <property type="entry name" value="NAD(P)-binding Rossmann-fold domains"/>
    <property type="match status" value="1"/>
</dbReference>
<evidence type="ECO:0000313" key="9">
    <source>
        <dbReference type="Proteomes" id="UP000514509"/>
    </source>
</evidence>
<dbReference type="Pfam" id="PF21252">
    <property type="entry name" value="Glyco_hydro_109_C"/>
    <property type="match status" value="1"/>
</dbReference>
<dbReference type="AlphaFoldDB" id="A0A7L7LCY8"/>
<dbReference type="InterPro" id="IPR049303">
    <property type="entry name" value="Glyco_hydro_109_C"/>
</dbReference>
<dbReference type="PANTHER" id="PTHR43818">
    <property type="entry name" value="BCDNA.GH03377"/>
    <property type="match status" value="1"/>
</dbReference>
<dbReference type="GO" id="GO:0000166">
    <property type="term" value="F:nucleotide binding"/>
    <property type="evidence" value="ECO:0007669"/>
    <property type="project" value="InterPro"/>
</dbReference>
<evidence type="ECO:0000256" key="1">
    <source>
        <dbReference type="ARBA" id="ARBA00001911"/>
    </source>
</evidence>
<dbReference type="NCBIfam" id="TIGR01409">
    <property type="entry name" value="TAT_signal_seq"/>
    <property type="match status" value="1"/>
</dbReference>
<keyword evidence="5" id="KW-0326">Glycosidase</keyword>
<dbReference type="Pfam" id="PF01408">
    <property type="entry name" value="GFO_IDH_MocA"/>
    <property type="match status" value="1"/>
</dbReference>
<dbReference type="EMBL" id="CP055153">
    <property type="protein sequence ID" value="QMU30554.1"/>
    <property type="molecule type" value="Genomic_DNA"/>
</dbReference>
<keyword evidence="4" id="KW-0520">NAD</keyword>
<evidence type="ECO:0000256" key="4">
    <source>
        <dbReference type="ARBA" id="ARBA00023027"/>
    </source>
</evidence>
<feature type="domain" description="Gfo/Idh/MocA-like oxidoreductase N-terminal" evidence="6">
    <location>
        <begin position="61"/>
        <end position="183"/>
    </location>
</feature>
<evidence type="ECO:0000259" key="6">
    <source>
        <dbReference type="Pfam" id="PF01408"/>
    </source>
</evidence>
<evidence type="ECO:0000256" key="3">
    <source>
        <dbReference type="ARBA" id="ARBA00022801"/>
    </source>
</evidence>
<keyword evidence="9" id="KW-1185">Reference proteome</keyword>
<name>A0A7L7LCY8_9BACT</name>
<dbReference type="PANTHER" id="PTHR43818:SF1">
    <property type="entry name" value="GLYCOSYL HYDROLASE FAMILY 109 PROTEIN"/>
    <property type="match status" value="1"/>
</dbReference>
<dbReference type="InterPro" id="IPR036291">
    <property type="entry name" value="NAD(P)-bd_dom_sf"/>
</dbReference>
<dbReference type="GO" id="GO:0016798">
    <property type="term" value="F:hydrolase activity, acting on glycosyl bonds"/>
    <property type="evidence" value="ECO:0007669"/>
    <property type="project" value="UniProtKB-KW"/>
</dbReference>
<dbReference type="Gene3D" id="3.30.360.10">
    <property type="entry name" value="Dihydrodipicolinate Reductase, domain 2"/>
    <property type="match status" value="1"/>
</dbReference>
<evidence type="ECO:0000313" key="8">
    <source>
        <dbReference type="EMBL" id="QMU30554.1"/>
    </source>
</evidence>
<comment type="cofactor">
    <cofactor evidence="1">
        <name>NAD(+)</name>
        <dbReference type="ChEBI" id="CHEBI:57540"/>
    </cofactor>
</comment>
<keyword evidence="3" id="KW-0378">Hydrolase</keyword>
<dbReference type="Gene3D" id="3.40.50.720">
    <property type="entry name" value="NAD(P)-binding Rossmann-like Domain"/>
    <property type="match status" value="1"/>
</dbReference>
<dbReference type="Proteomes" id="UP000514509">
    <property type="component" value="Chromosome"/>
</dbReference>
<evidence type="ECO:0000256" key="5">
    <source>
        <dbReference type="ARBA" id="ARBA00023295"/>
    </source>
</evidence>
<feature type="domain" description="Glycosyl hydrolase 109 C-terminal" evidence="7">
    <location>
        <begin position="196"/>
        <end position="349"/>
    </location>
</feature>
<comment type="similarity">
    <text evidence="2">Belongs to the Gfo/Idh/MocA family. Glycosyl hydrolase 109 subfamily.</text>
</comment>
<dbReference type="InterPro" id="IPR006311">
    <property type="entry name" value="TAT_signal"/>
</dbReference>
<evidence type="ECO:0000256" key="2">
    <source>
        <dbReference type="ARBA" id="ARBA00009329"/>
    </source>
</evidence>
<proteinExistence type="inferred from homology"/>
<gene>
    <name evidence="8" type="ORF">HUW48_22135</name>
</gene>
<evidence type="ECO:0000259" key="7">
    <source>
        <dbReference type="Pfam" id="PF21252"/>
    </source>
</evidence>
<sequence>MKNNRRDFLKFTGLVGAGILAGNVNPVRSNAQGLDTPPSRQTHLQKFNMSGYAAPKLNTVRLGFIGLGNRGPTHLQHATKLEGVEIKALCDLRPEKVTAAQKLCQTAGSKPNTYTGKEDEWKKLCEQKDIDLIYIATPWHLHVPMALYAMEQGKHVAVEVPVAKTLEECWQLVETSERTKRHCVILENCCYDFFELLTLNMARQGFFGEIIHGEGAYIHDLLEGNFSKTKYYDMWRLKENFRNGNLYPTHGLGPIAQIMNINRGDKMDYLVSMSGNDFMMGATAKELASKDEFYRPFATKTYRGNMNTTTIRTSQGRTIMLQHDVTSPRVYSRIHLVSGTKGAAQKYPLPGRISTGHEDWLPEAELKKLEEKFLPPIVKKVGEMAKQVGGHGGMDFLMNWRLMDCLRNGLPVDMDVYDTATWSAISPLSEQSVAKRSNSVDVPDFTAGAWKNNQPVDIQLAAGGTTKIKL</sequence>
<reference evidence="8 9" key="1">
    <citation type="submission" date="2020-06" db="EMBL/GenBank/DDBJ databases">
        <authorList>
            <person name="Hwang Y.J."/>
        </authorList>
    </citation>
    <scope>NUCLEOTIDE SEQUENCE [LARGE SCALE GENOMIC DNA]</scope>
    <source>
        <strain evidence="8 9">KUDC8001</strain>
    </source>
</reference>
<dbReference type="InterPro" id="IPR019546">
    <property type="entry name" value="TAT_signal_bac_arc"/>
</dbReference>
<protein>
    <submittedName>
        <fullName evidence="8">Gfo/Idh/MocA family oxidoreductase</fullName>
    </submittedName>
</protein>
<dbReference type="PROSITE" id="PS51318">
    <property type="entry name" value="TAT"/>
    <property type="match status" value="1"/>
</dbReference>
<dbReference type="RefSeq" id="WP_182413000.1">
    <property type="nucleotide sequence ID" value="NZ_CP055153.1"/>
</dbReference>
<organism evidence="8 9">
    <name type="scientific">Adhaeribacter radiodurans</name>
    <dbReference type="NCBI Taxonomy" id="2745197"/>
    <lineage>
        <taxon>Bacteria</taxon>
        <taxon>Pseudomonadati</taxon>
        <taxon>Bacteroidota</taxon>
        <taxon>Cytophagia</taxon>
        <taxon>Cytophagales</taxon>
        <taxon>Hymenobacteraceae</taxon>
        <taxon>Adhaeribacter</taxon>
    </lineage>
</organism>
<dbReference type="KEGG" id="add:HUW48_22135"/>
<reference evidence="8 9" key="2">
    <citation type="submission" date="2020-08" db="EMBL/GenBank/DDBJ databases">
        <title>Adhaeribacter dokdonensis sp. nov., isolated from the rhizosphere of Elymus tsukushiensis, a plant native to the Dokdo Islands, Republic of Korea.</title>
        <authorList>
            <person name="Ghim S.Y."/>
        </authorList>
    </citation>
    <scope>NUCLEOTIDE SEQUENCE [LARGE SCALE GENOMIC DNA]</scope>
    <source>
        <strain evidence="8 9">KUDC8001</strain>
    </source>
</reference>